<reference evidence="8" key="1">
    <citation type="journal article" date="2017" name="Proc. Natl. Acad. Sci. U.S.A.">
        <title>Simulation of Deepwater Horizon oil plume reveals substrate specialization within a complex community of hydrocarbon-degraders.</title>
        <authorList>
            <person name="Hu P."/>
            <person name="Dubinsky E.A."/>
            <person name="Probst A.J."/>
            <person name="Wang J."/>
            <person name="Sieber C.M.K."/>
            <person name="Tom L.M."/>
            <person name="Gardinali P."/>
            <person name="Banfield J.F."/>
            <person name="Atlas R.M."/>
            <person name="Andersen G.L."/>
        </authorList>
    </citation>
    <scope>NUCLEOTIDE SEQUENCE [LARGE SCALE GENOMIC DNA]</scope>
</reference>
<gene>
    <name evidence="7" type="ORF">A9Q93_10665</name>
</gene>
<name>A0A1Z8ANX4_9FLAO</name>
<keyword evidence="4 6" id="KW-0378">Hydrolase</keyword>
<evidence type="ECO:0000313" key="8">
    <source>
        <dbReference type="Proteomes" id="UP000196102"/>
    </source>
</evidence>
<evidence type="ECO:0000256" key="1">
    <source>
        <dbReference type="ARBA" id="ARBA00001695"/>
    </source>
</evidence>
<dbReference type="RefSeq" id="WP_303687422.1">
    <property type="nucleotide sequence ID" value="NZ_CAJXYO010000010.1"/>
</dbReference>
<dbReference type="GO" id="GO:0031218">
    <property type="term" value="F:arabinogalactan endo-1,4-beta-galactosidase activity"/>
    <property type="evidence" value="ECO:0007669"/>
    <property type="project" value="UniProtKB-EC"/>
</dbReference>
<accession>A0A1Z8ANX4</accession>
<comment type="catalytic activity">
    <reaction evidence="1 6">
        <text>The enzyme specifically hydrolyzes (1-&gt;4)-beta-D-galactosidic linkages in type I arabinogalactans.</text>
        <dbReference type="EC" id="3.2.1.89"/>
    </reaction>
</comment>
<dbReference type="Gene3D" id="3.20.20.80">
    <property type="entry name" value="Glycosidases"/>
    <property type="match status" value="1"/>
</dbReference>
<feature type="signal peptide" evidence="6">
    <location>
        <begin position="1"/>
        <end position="21"/>
    </location>
</feature>
<dbReference type="EMBL" id="MAAX01000166">
    <property type="protein sequence ID" value="OUS12065.1"/>
    <property type="molecule type" value="Genomic_DNA"/>
</dbReference>
<sequence length="378" mass="42768">MKKKLIYLLILILFISCDSQNEDEGNNDMADNPSEGLFYRGMDLSFLPENESLGVVYKDENNQVINDNYAYLSNSGVNLVRVRLWENHIDQEYNLQNLKTQALKIKAAGMDLLLDFHYSDTWADPGRQNIPAAWQGLTIQELSIAVNNYTTQVINELKNQGTAPDIVQIGNETNNGLLWPLGKIYENGNEDFDNYVQITNAAISSVRSTLPETQIMIHHAGVSNASYFFEQLNNRNVDFDIAGLSYYPWWHGSNMSTIETDLNSLAIGIEQKIMIVETAYPFTLNWNDNLNNIIGLNNQVTPNYPASFLGQKDFLMKIKSMLKSLPDNKGIGFCYWAPDWVAHDLGDQSFMNGSSWENLASFDFNHKATPTIEVFAAE</sequence>
<keyword evidence="6" id="KW-0732">Signal</keyword>
<protein>
    <recommendedName>
        <fullName evidence="3 6">Arabinogalactan endo-beta-1,4-galactanase</fullName>
        <ecNumber evidence="3 6">3.2.1.89</ecNumber>
    </recommendedName>
</protein>
<dbReference type="PANTHER" id="PTHR34983">
    <property type="entry name" value="ARABINOGALACTAN ENDO-BETA-1,4-GALACTANASE A"/>
    <property type="match status" value="1"/>
</dbReference>
<evidence type="ECO:0000256" key="3">
    <source>
        <dbReference type="ARBA" id="ARBA00012556"/>
    </source>
</evidence>
<evidence type="ECO:0000256" key="5">
    <source>
        <dbReference type="ARBA" id="ARBA00023295"/>
    </source>
</evidence>
<evidence type="ECO:0000256" key="2">
    <source>
        <dbReference type="ARBA" id="ARBA00010687"/>
    </source>
</evidence>
<feature type="chain" id="PRO_5011810027" description="Arabinogalactan endo-beta-1,4-galactanase" evidence="6">
    <location>
        <begin position="22"/>
        <end position="378"/>
    </location>
</feature>
<evidence type="ECO:0000256" key="6">
    <source>
        <dbReference type="RuleBase" id="RU361192"/>
    </source>
</evidence>
<comment type="similarity">
    <text evidence="2 6">Belongs to the glycosyl hydrolase 53 family.</text>
</comment>
<evidence type="ECO:0000256" key="4">
    <source>
        <dbReference type="ARBA" id="ARBA00022801"/>
    </source>
</evidence>
<comment type="caution">
    <text evidence="7">The sequence shown here is derived from an EMBL/GenBank/DDBJ whole genome shotgun (WGS) entry which is preliminary data.</text>
</comment>
<dbReference type="AlphaFoldDB" id="A0A1Z8ANX4"/>
<dbReference type="InterPro" id="IPR017853">
    <property type="entry name" value="GH"/>
</dbReference>
<dbReference type="GO" id="GO:0015926">
    <property type="term" value="F:glucosidase activity"/>
    <property type="evidence" value="ECO:0007669"/>
    <property type="project" value="InterPro"/>
</dbReference>
<keyword evidence="5 6" id="KW-0326">Glycosidase</keyword>
<dbReference type="InterPro" id="IPR011683">
    <property type="entry name" value="Glyco_hydro_53"/>
</dbReference>
<dbReference type="PROSITE" id="PS51257">
    <property type="entry name" value="PROKAR_LIPOPROTEIN"/>
    <property type="match status" value="1"/>
</dbReference>
<dbReference type="GO" id="GO:0045490">
    <property type="term" value="P:pectin catabolic process"/>
    <property type="evidence" value="ECO:0007669"/>
    <property type="project" value="TreeGrafter"/>
</dbReference>
<dbReference type="Proteomes" id="UP000196102">
    <property type="component" value="Unassembled WGS sequence"/>
</dbReference>
<dbReference type="PANTHER" id="PTHR34983:SF1">
    <property type="entry name" value="ARABINOGALACTAN ENDO-BETA-1,4-GALACTANASE A"/>
    <property type="match status" value="1"/>
</dbReference>
<dbReference type="EC" id="3.2.1.89" evidence="3 6"/>
<dbReference type="Pfam" id="PF07745">
    <property type="entry name" value="Glyco_hydro_53"/>
    <property type="match status" value="1"/>
</dbReference>
<organism evidence="7 8">
    <name type="scientific">Nonlabens dokdonensis</name>
    <dbReference type="NCBI Taxonomy" id="328515"/>
    <lineage>
        <taxon>Bacteria</taxon>
        <taxon>Pseudomonadati</taxon>
        <taxon>Bacteroidota</taxon>
        <taxon>Flavobacteriia</taxon>
        <taxon>Flavobacteriales</taxon>
        <taxon>Flavobacteriaceae</taxon>
        <taxon>Nonlabens</taxon>
    </lineage>
</organism>
<dbReference type="SUPFAM" id="SSF51445">
    <property type="entry name" value="(Trans)glycosidases"/>
    <property type="match status" value="1"/>
</dbReference>
<proteinExistence type="inferred from homology"/>
<evidence type="ECO:0000313" key="7">
    <source>
        <dbReference type="EMBL" id="OUS12065.1"/>
    </source>
</evidence>